<name>A0A8S1X3S0_PAROT</name>
<sequence>MRNSQTTSNLAYFADHQSNMPVASTRINNVEIKSSVAKKESRQFINHVDALQRKSINVKNLLIITDDQKLFQNAKESVQSYRSPKNWLKKDEKCLDQGNKGKKRVLSPVEQNEVIEYLQRKNEELAQENKQKQQLINRLLGGCNGSQRIKKVQSPKSLMTLKQIPKSADAEKQMETYFRLPLIKTPEPQLEQKQDIQRRQFYNERIESLNLYNMSFGKQINQNEEKITKEQFEMTSNYNGQSSLRKKLHSQPNHPIKKNHFQKFLLKLPQEFHLGMDNQKIKL</sequence>
<dbReference type="Proteomes" id="UP000683925">
    <property type="component" value="Unassembled WGS sequence"/>
</dbReference>
<organism evidence="1 2">
    <name type="scientific">Paramecium octaurelia</name>
    <dbReference type="NCBI Taxonomy" id="43137"/>
    <lineage>
        <taxon>Eukaryota</taxon>
        <taxon>Sar</taxon>
        <taxon>Alveolata</taxon>
        <taxon>Ciliophora</taxon>
        <taxon>Intramacronucleata</taxon>
        <taxon>Oligohymenophorea</taxon>
        <taxon>Peniculida</taxon>
        <taxon>Parameciidae</taxon>
        <taxon>Paramecium</taxon>
    </lineage>
</organism>
<comment type="caution">
    <text evidence="1">The sequence shown here is derived from an EMBL/GenBank/DDBJ whole genome shotgun (WGS) entry which is preliminary data.</text>
</comment>
<dbReference type="EMBL" id="CAJJDP010000113">
    <property type="protein sequence ID" value="CAD8197108.1"/>
    <property type="molecule type" value="Genomic_DNA"/>
</dbReference>
<dbReference type="OrthoDB" id="10321992at2759"/>
<keyword evidence="2" id="KW-1185">Reference proteome</keyword>
<evidence type="ECO:0000313" key="1">
    <source>
        <dbReference type="EMBL" id="CAD8197108.1"/>
    </source>
</evidence>
<reference evidence="1" key="1">
    <citation type="submission" date="2021-01" db="EMBL/GenBank/DDBJ databases">
        <authorList>
            <consortium name="Genoscope - CEA"/>
            <person name="William W."/>
        </authorList>
    </citation>
    <scope>NUCLEOTIDE SEQUENCE</scope>
</reference>
<dbReference type="OMA" id="CNGSQRI"/>
<dbReference type="AlphaFoldDB" id="A0A8S1X3S0"/>
<accession>A0A8S1X3S0</accession>
<proteinExistence type="predicted"/>
<evidence type="ECO:0000313" key="2">
    <source>
        <dbReference type="Proteomes" id="UP000683925"/>
    </source>
</evidence>
<protein>
    <submittedName>
        <fullName evidence="1">Uncharacterized protein</fullName>
    </submittedName>
</protein>
<gene>
    <name evidence="1" type="ORF">POCTA_138.1.T1130142</name>
</gene>